<evidence type="ECO:0000313" key="3">
    <source>
        <dbReference type="EMBL" id="GLI65240.1"/>
    </source>
</evidence>
<dbReference type="PANTHER" id="PTHR43603:SF1">
    <property type="entry name" value="ZINC-REGULATED GTPASE METALLOPROTEIN ACTIVATOR 1"/>
    <property type="match status" value="1"/>
</dbReference>
<feature type="region of interest" description="Disordered" evidence="1">
    <location>
        <begin position="570"/>
        <end position="662"/>
    </location>
</feature>
<sequence>MVRLHELALGDTFEDLLVEVWQLEGVDPASKPRDPVYSALIRDPSAYCRLIYRANNNCKPSNVKRGKFYRISGKVSSYRGRMQIQIGSSWGRVEKVNGEEFVCTLPYSPATDLSAMERWYGALVVHASCGTGPGVKHGESIPRLRAYLLSTTRQQEQQQQHQQQRRQQPQPLVSDGAVVGLLPMPPTPVPCTTAAYVETERGAAHRALRDVLRVAPDSVRILPLPPVLHVQPATEGGANPGAPAFFYIYAAVLQSSDEDLKYVFGEARGGGWADLDQISNVSAGRSPAAWHTALTRLVEMTRLAHAAGLVDLHLPQGSDMAAAAAAAAGASEETPPKVPAAAVVAAAAPVAADTVSSPPPSLPTVPEKRLLPVTLLSGFLGAGKTTLLRHILTNRDPNMRCAVVVNDMAELNIDAALVTHGSITTATVGGGAAAVAAAPERLVQLQNGCICCTLRGDLVQQIAEIAADGQFDYCVVESTGIGEPMQVAETFEFPLDGSDPAAALALEAAAAAAGAAVVHGSDSVNGADGAANSLSAPRRLADVARLDTCVTVVDAANLLDNLHSLETLKDRQESEKVHMHGGGRRDRAKVRDGDAGADSAGAGCASTTLTGRPSGGPAKGSSCQGGEECDAAQKQGHHGHGRHGHGHGDDGDEEDEEEEELERNVADLLLDQLEFADVILLNKVDTVAPDQLPRLMALVATINPSARLLPTLRSEVPLCEVLNSGRFSLERARDGAGWLKAIREGTDLVPETAEYGITSFVWRSRRPFHPARLHAFMDKYFVLQQPDWSLADGGDGISGGSGASEMLHSGPPPPVAEVACSGGAGASAVSSTALLGDEVAAAAAKAQEAAAVLAGVFAGFNGGAGVVAGSKAIAGPDFSLDA</sequence>
<accession>A0ABQ5S6Q6</accession>
<dbReference type="EMBL" id="BSDZ01000023">
    <property type="protein sequence ID" value="GLI65240.1"/>
    <property type="molecule type" value="Genomic_DNA"/>
</dbReference>
<dbReference type="SUPFAM" id="SSF52540">
    <property type="entry name" value="P-loop containing nucleoside triphosphate hydrolases"/>
    <property type="match status" value="1"/>
</dbReference>
<feature type="compositionally biased region" description="Basic and acidic residues" evidence="1">
    <location>
        <begin position="570"/>
        <end position="594"/>
    </location>
</feature>
<feature type="domain" description="CobW/HypB/UreG nucleotide-binding" evidence="2">
    <location>
        <begin position="372"/>
        <end position="492"/>
    </location>
</feature>
<dbReference type="InterPro" id="IPR003495">
    <property type="entry name" value="CobW/HypB/UreG_nucleotide-bd"/>
</dbReference>
<feature type="compositionally biased region" description="Acidic residues" evidence="1">
    <location>
        <begin position="650"/>
        <end position="661"/>
    </location>
</feature>
<dbReference type="Gene3D" id="3.40.50.300">
    <property type="entry name" value="P-loop containing nucleotide triphosphate hydrolases"/>
    <property type="match status" value="2"/>
</dbReference>
<organism evidence="3 4">
    <name type="scientific">Volvox africanus</name>
    <dbReference type="NCBI Taxonomy" id="51714"/>
    <lineage>
        <taxon>Eukaryota</taxon>
        <taxon>Viridiplantae</taxon>
        <taxon>Chlorophyta</taxon>
        <taxon>core chlorophytes</taxon>
        <taxon>Chlorophyceae</taxon>
        <taxon>CS clade</taxon>
        <taxon>Chlamydomonadales</taxon>
        <taxon>Volvocaceae</taxon>
        <taxon>Volvox</taxon>
    </lineage>
</organism>
<dbReference type="InterPro" id="IPR027417">
    <property type="entry name" value="P-loop_NTPase"/>
</dbReference>
<dbReference type="Gene3D" id="2.40.50.140">
    <property type="entry name" value="Nucleic acid-binding proteins"/>
    <property type="match status" value="1"/>
</dbReference>
<evidence type="ECO:0000259" key="2">
    <source>
        <dbReference type="Pfam" id="PF02492"/>
    </source>
</evidence>
<dbReference type="InterPro" id="IPR051927">
    <property type="entry name" value="Zn_Chap_cDPG_Synth"/>
</dbReference>
<reference evidence="3 4" key="1">
    <citation type="journal article" date="2023" name="IScience">
        <title>Expanded male sex-determining region conserved during the evolution of homothallism in the green alga Volvox.</title>
        <authorList>
            <person name="Yamamoto K."/>
            <person name="Matsuzaki R."/>
            <person name="Mahakham W."/>
            <person name="Heman W."/>
            <person name="Sekimoto H."/>
            <person name="Kawachi M."/>
            <person name="Minakuchi Y."/>
            <person name="Toyoda A."/>
            <person name="Nozaki H."/>
        </authorList>
    </citation>
    <scope>NUCLEOTIDE SEQUENCE [LARGE SCALE GENOMIC DNA]</scope>
    <source>
        <strain evidence="3 4">NIES-4468</strain>
    </source>
</reference>
<feature type="non-terminal residue" evidence="3">
    <location>
        <position position="882"/>
    </location>
</feature>
<name>A0ABQ5S6Q6_9CHLO</name>
<dbReference type="InterPro" id="IPR012340">
    <property type="entry name" value="NA-bd_OB-fold"/>
</dbReference>
<proteinExistence type="predicted"/>
<comment type="caution">
    <text evidence="3">The sequence shown here is derived from an EMBL/GenBank/DDBJ whole genome shotgun (WGS) entry which is preliminary data.</text>
</comment>
<protein>
    <recommendedName>
        <fullName evidence="2">CobW/HypB/UreG nucleotide-binding domain-containing protein</fullName>
    </recommendedName>
</protein>
<keyword evidence="4" id="KW-1185">Reference proteome</keyword>
<feature type="region of interest" description="Disordered" evidence="1">
    <location>
        <begin position="151"/>
        <end position="171"/>
    </location>
</feature>
<dbReference type="CDD" id="cd03112">
    <property type="entry name" value="CobW-like"/>
    <property type="match status" value="1"/>
</dbReference>
<dbReference type="Pfam" id="PF02492">
    <property type="entry name" value="cobW"/>
    <property type="match status" value="1"/>
</dbReference>
<dbReference type="Proteomes" id="UP001165090">
    <property type="component" value="Unassembled WGS sequence"/>
</dbReference>
<evidence type="ECO:0000313" key="4">
    <source>
        <dbReference type="Proteomes" id="UP001165090"/>
    </source>
</evidence>
<feature type="compositionally biased region" description="Low complexity" evidence="1">
    <location>
        <begin position="153"/>
        <end position="170"/>
    </location>
</feature>
<dbReference type="SUPFAM" id="SSF50249">
    <property type="entry name" value="Nucleic acid-binding proteins"/>
    <property type="match status" value="1"/>
</dbReference>
<dbReference type="PANTHER" id="PTHR43603">
    <property type="entry name" value="COBW DOMAIN-CONTAINING PROTEIN DDB_G0274527"/>
    <property type="match status" value="1"/>
</dbReference>
<feature type="compositionally biased region" description="Basic residues" evidence="1">
    <location>
        <begin position="635"/>
        <end position="645"/>
    </location>
</feature>
<evidence type="ECO:0000256" key="1">
    <source>
        <dbReference type="SAM" id="MobiDB-lite"/>
    </source>
</evidence>
<gene>
    <name evidence="3" type="ORF">VaNZ11_008725</name>
</gene>